<dbReference type="EMBL" id="FUIG01000046">
    <property type="protein sequence ID" value="SJM34128.1"/>
    <property type="molecule type" value="Genomic_DNA"/>
</dbReference>
<name>A0A2P9ASH9_9HYPH</name>
<dbReference type="Proteomes" id="UP000245698">
    <property type="component" value="Unassembled WGS sequence"/>
</dbReference>
<reference evidence="2" key="1">
    <citation type="submission" date="2016-12" db="EMBL/GenBank/DDBJ databases">
        <authorList>
            <person name="Brunel B."/>
        </authorList>
    </citation>
    <scope>NUCLEOTIDE SEQUENCE [LARGE SCALE GENOMIC DNA]</scope>
</reference>
<gene>
    <name evidence="1" type="ORF">BQ8482_380311</name>
</gene>
<proteinExistence type="predicted"/>
<dbReference type="AlphaFoldDB" id="A0A2P9ASH9"/>
<keyword evidence="2" id="KW-1185">Reference proteome</keyword>
<accession>A0A2P9ASH9</accession>
<organism evidence="1 2">
    <name type="scientific">Mesorhizobium delmotii</name>
    <dbReference type="NCBI Taxonomy" id="1631247"/>
    <lineage>
        <taxon>Bacteria</taxon>
        <taxon>Pseudomonadati</taxon>
        <taxon>Pseudomonadota</taxon>
        <taxon>Alphaproteobacteria</taxon>
        <taxon>Hyphomicrobiales</taxon>
        <taxon>Phyllobacteriaceae</taxon>
        <taxon>Mesorhizobium</taxon>
    </lineage>
</organism>
<protein>
    <submittedName>
        <fullName evidence="1">Uncharacterized protein</fullName>
    </submittedName>
</protein>
<evidence type="ECO:0000313" key="2">
    <source>
        <dbReference type="Proteomes" id="UP000245698"/>
    </source>
</evidence>
<sequence length="62" mass="6753">MPTRSGCRADHLSEDAVEASVTIQNAWAGLKLVRMAIEQTCPAVRTAERRSCPAALWSRADP</sequence>
<evidence type="ECO:0000313" key="1">
    <source>
        <dbReference type="EMBL" id="SJM34128.1"/>
    </source>
</evidence>